<dbReference type="GO" id="GO:0016020">
    <property type="term" value="C:membrane"/>
    <property type="evidence" value="ECO:0007669"/>
    <property type="project" value="InterPro"/>
</dbReference>
<evidence type="ECO:0000256" key="2">
    <source>
        <dbReference type="ARBA" id="ARBA00022748"/>
    </source>
</evidence>
<dbReference type="Proteomes" id="UP000468388">
    <property type="component" value="Unassembled WGS sequence"/>
</dbReference>
<accession>A0A6N8JEY6</accession>
<feature type="transmembrane region" description="Helical" evidence="3">
    <location>
        <begin position="772"/>
        <end position="796"/>
    </location>
</feature>
<dbReference type="GO" id="GO:0020037">
    <property type="term" value="F:heme binding"/>
    <property type="evidence" value="ECO:0007669"/>
    <property type="project" value="InterPro"/>
</dbReference>
<dbReference type="AlphaFoldDB" id="A0A6N8JEY6"/>
<feature type="transmembrane region" description="Helical" evidence="3">
    <location>
        <begin position="28"/>
        <end position="48"/>
    </location>
</feature>
<dbReference type="OrthoDB" id="9761451at2"/>
<sequence length="805" mass="90765">MVATVSFVASVQNKDIASQTSWKKLGRWAFVIQAASVFAVFTCLYFALYNHYFEYKYVWRNSSRSLPVSYLLSSFWADQEGSFTLWSIWQSILGLVVMRTAKKFEAPVMAVLSLAQVCLSSMIIGIFILGYKVGSNPFLLLRFAEENQGLPWVARPDYLTFVKDGNGLNLSLQNYWMVIHPPILFLGFASTIMPFAFAFAGLWTREYKEWIKAALPWSLFSAMMLGTGIMMGAAWAYESLTFGGYWTWDPVENGSLVPWLTLVAGIHTLLAFRATGQALKATFFFFFISFILILYSTFLTRSGILGDTSVHSFTDLGMSGQLLVYMAIFVIPAFGLMFIRRKDIPTIVKEESTYSREFWLFIGALILLVAAIQISFTTSIPVWNTLLKLTGLKKVFNMDHDIAPPSDPLFHYNKIQIWIAIVLGLLTAMVQYLKYKDTPRGEMTKKLAIPTIISLVATGLIGWLGHITYDTYGAGFLVAIYLMLFASVYAVIANVSYIFIVHKGKLRVAGASVAHIGFGLVLLGILITSSKKEVISIDRMKMLDGGFFGKDSKENPRENLMLPTHFPVQMGDYHVTYAGDSTAEGDAKTYYLVRYERREPSSGKVIESFTLHPDAFLSNRGEQALTPNPDSKHYLTKDIFTYITAVPIKDDASDTAQYTSHEIQPGDSVFFSNGFFILESLVPQPANHNYVAEKGDLAVGARLKVYTKNNEQYTMEPVYYIRDSSYQYNVPDTVSPLSLYVRFNKILPKDNKIELQVKESATFKDYIVMKAFVFPFINVLWIGVLVMIAGFLMSIYQKVKALRKK</sequence>
<dbReference type="GO" id="GO:0017004">
    <property type="term" value="P:cytochrome complex assembly"/>
    <property type="evidence" value="ECO:0007669"/>
    <property type="project" value="UniProtKB-KW"/>
</dbReference>
<comment type="caution">
    <text evidence="6">The sequence shown here is derived from an EMBL/GenBank/DDBJ whole genome shotgun (WGS) entry which is preliminary data.</text>
</comment>
<feature type="transmembrane region" description="Helical" evidence="3">
    <location>
        <begin position="415"/>
        <end position="435"/>
    </location>
</feature>
<keyword evidence="3" id="KW-0472">Membrane</keyword>
<dbReference type="Pfam" id="PF01578">
    <property type="entry name" value="Cytochrom_C_asm"/>
    <property type="match status" value="1"/>
</dbReference>
<dbReference type="EMBL" id="WRXO01000009">
    <property type="protein sequence ID" value="MVT43813.1"/>
    <property type="molecule type" value="Genomic_DNA"/>
</dbReference>
<dbReference type="GO" id="GO:0015232">
    <property type="term" value="F:heme transmembrane transporter activity"/>
    <property type="evidence" value="ECO:0007669"/>
    <property type="project" value="InterPro"/>
</dbReference>
<feature type="domain" description="Cytochrome c-type biogenesis protein CcmF C-terminal" evidence="5">
    <location>
        <begin position="323"/>
        <end position="532"/>
    </location>
</feature>
<feature type="transmembrane region" description="Helical" evidence="3">
    <location>
        <begin position="256"/>
        <end position="274"/>
    </location>
</feature>
<keyword evidence="2" id="KW-0201">Cytochrome c-type biogenesis</keyword>
<dbReference type="InterPro" id="IPR003567">
    <property type="entry name" value="Cyt_c_biogenesis"/>
</dbReference>
<feature type="transmembrane region" description="Helical" evidence="3">
    <location>
        <begin position="183"/>
        <end position="203"/>
    </location>
</feature>
<dbReference type="PANTHER" id="PTHR43653:SF1">
    <property type="entry name" value="CYTOCHROME C-TYPE BIOGENESIS PROTEIN CCMF"/>
    <property type="match status" value="1"/>
</dbReference>
<name>A0A6N8JEY6_9BACT</name>
<gene>
    <name evidence="6" type="ORF">GO495_24680</name>
</gene>
<dbReference type="InterPro" id="IPR002541">
    <property type="entry name" value="Cyt_c_assembly"/>
</dbReference>
<feature type="transmembrane region" description="Helical" evidence="3">
    <location>
        <begin position="508"/>
        <end position="527"/>
    </location>
</feature>
<reference evidence="6 7" key="1">
    <citation type="submission" date="2019-12" db="EMBL/GenBank/DDBJ databases">
        <title>The draft genomic sequence of strain Chitinophaga oryziterrae JCM 16595.</title>
        <authorList>
            <person name="Zhang X."/>
        </authorList>
    </citation>
    <scope>NUCLEOTIDE SEQUENCE [LARGE SCALE GENOMIC DNA]</scope>
    <source>
        <strain evidence="6 7">JCM 16595</strain>
    </source>
</reference>
<protein>
    <submittedName>
        <fullName evidence="6">Cytochrome c assembly protein</fullName>
    </submittedName>
</protein>
<evidence type="ECO:0000313" key="7">
    <source>
        <dbReference type="Proteomes" id="UP000468388"/>
    </source>
</evidence>
<keyword evidence="7" id="KW-1185">Reference proteome</keyword>
<evidence type="ECO:0000256" key="1">
    <source>
        <dbReference type="ARBA" id="ARBA00009186"/>
    </source>
</evidence>
<feature type="transmembrane region" description="Helical" evidence="3">
    <location>
        <begin position="281"/>
        <end position="298"/>
    </location>
</feature>
<feature type="domain" description="Cytochrome c assembly protein" evidence="4">
    <location>
        <begin position="76"/>
        <end position="302"/>
    </location>
</feature>
<proteinExistence type="inferred from homology"/>
<organism evidence="6 7">
    <name type="scientific">Chitinophaga oryziterrae</name>
    <dbReference type="NCBI Taxonomy" id="1031224"/>
    <lineage>
        <taxon>Bacteria</taxon>
        <taxon>Pseudomonadati</taxon>
        <taxon>Bacteroidota</taxon>
        <taxon>Chitinophagia</taxon>
        <taxon>Chitinophagales</taxon>
        <taxon>Chitinophagaceae</taxon>
        <taxon>Chitinophaga</taxon>
    </lineage>
</organism>
<keyword evidence="3" id="KW-1133">Transmembrane helix</keyword>
<feature type="transmembrane region" description="Helical" evidence="3">
    <location>
        <begin position="215"/>
        <end position="236"/>
    </location>
</feature>
<feature type="transmembrane region" description="Helical" evidence="3">
    <location>
        <begin position="475"/>
        <end position="501"/>
    </location>
</feature>
<dbReference type="InterPro" id="IPR032523">
    <property type="entry name" value="CcmF_C"/>
</dbReference>
<evidence type="ECO:0000259" key="4">
    <source>
        <dbReference type="Pfam" id="PF01578"/>
    </source>
</evidence>
<keyword evidence="3" id="KW-0812">Transmembrane</keyword>
<feature type="transmembrane region" description="Helical" evidence="3">
    <location>
        <begin position="318"/>
        <end position="339"/>
    </location>
</feature>
<evidence type="ECO:0000256" key="3">
    <source>
        <dbReference type="SAM" id="Phobius"/>
    </source>
</evidence>
<feature type="transmembrane region" description="Helical" evidence="3">
    <location>
        <begin position="108"/>
        <end position="131"/>
    </location>
</feature>
<evidence type="ECO:0000313" key="6">
    <source>
        <dbReference type="EMBL" id="MVT43813.1"/>
    </source>
</evidence>
<comment type="similarity">
    <text evidence="1">Belongs to the CcmF/CycK/Ccl1/NrfE/CcsA family.</text>
</comment>
<dbReference type="Pfam" id="PF16327">
    <property type="entry name" value="CcmF_C"/>
    <property type="match status" value="1"/>
</dbReference>
<dbReference type="PANTHER" id="PTHR43653">
    <property type="entry name" value="CYTOCHROME C ASSEMBLY PROTEIN-RELATED"/>
    <property type="match status" value="1"/>
</dbReference>
<feature type="transmembrane region" description="Helical" evidence="3">
    <location>
        <begin position="447"/>
        <end position="469"/>
    </location>
</feature>
<evidence type="ECO:0000259" key="5">
    <source>
        <dbReference type="Pfam" id="PF16327"/>
    </source>
</evidence>
<dbReference type="PRINTS" id="PR01410">
    <property type="entry name" value="CCBIOGENESIS"/>
</dbReference>
<feature type="transmembrane region" description="Helical" evidence="3">
    <location>
        <begin position="359"/>
        <end position="383"/>
    </location>
</feature>